<feature type="domain" description="HTH cro/C1-type" evidence="1">
    <location>
        <begin position="111"/>
        <end position="134"/>
    </location>
</feature>
<dbReference type="RefSeq" id="WP_336558266.1">
    <property type="nucleotide sequence ID" value="NZ_JBBAYL010000004.1"/>
</dbReference>
<proteinExistence type="predicted"/>
<keyword evidence="3" id="KW-1185">Reference proteome</keyword>
<dbReference type="PROSITE" id="PS50943">
    <property type="entry name" value="HTH_CROC1"/>
    <property type="match status" value="1"/>
</dbReference>
<dbReference type="Proteomes" id="UP001365781">
    <property type="component" value="Unassembled WGS sequence"/>
</dbReference>
<dbReference type="InterPro" id="IPR010982">
    <property type="entry name" value="Lambda_DNA-bd_dom_sf"/>
</dbReference>
<evidence type="ECO:0000313" key="2">
    <source>
        <dbReference type="EMBL" id="MEI5609967.1"/>
    </source>
</evidence>
<evidence type="ECO:0000259" key="1">
    <source>
        <dbReference type="PROSITE" id="PS50943"/>
    </source>
</evidence>
<comment type="caution">
    <text evidence="2">The sequence shown here is derived from an EMBL/GenBank/DDBJ whole genome shotgun (WGS) entry which is preliminary data.</text>
</comment>
<dbReference type="InterPro" id="IPR001387">
    <property type="entry name" value="Cro/C1-type_HTH"/>
</dbReference>
<dbReference type="CDD" id="cd00093">
    <property type="entry name" value="HTH_XRE"/>
    <property type="match status" value="1"/>
</dbReference>
<protein>
    <submittedName>
        <fullName evidence="2">Helix-turn-helix transcriptional regulator</fullName>
    </submittedName>
</protein>
<evidence type="ECO:0000313" key="3">
    <source>
        <dbReference type="Proteomes" id="UP001365781"/>
    </source>
</evidence>
<sequence length="156" mass="17375">MNADRLRNLYGQADGRWLLAEFVFPYGRGFQAPAHIGDLTLLGEPRDVLADLYGRIRLGQQRDTERARAARAAYCAALDAWDAADPAIRGPVPELPPGWQPAKRGPRAGVQQQLAELLGVGQQAVSRYLNRKSEMTLTDDGWSALTRAWFDMEPNR</sequence>
<dbReference type="EMBL" id="JBBAYM010000007">
    <property type="protein sequence ID" value="MEI5609967.1"/>
    <property type="molecule type" value="Genomic_DNA"/>
</dbReference>
<reference evidence="2 3" key="1">
    <citation type="submission" date="2024-03" db="EMBL/GenBank/DDBJ databases">
        <title>First Report of Pectobacterium brasiliscabiei causing potato scab in china.</title>
        <authorList>
            <person name="Handique U."/>
        </authorList>
    </citation>
    <scope>NUCLEOTIDE SEQUENCE [LARGE SCALE GENOMIC DNA]</scope>
    <source>
        <strain evidence="2 3">ZRIMU1503</strain>
    </source>
</reference>
<accession>A0ABU8G9U8</accession>
<organism evidence="2 3">
    <name type="scientific">Streptomyces brasiliscabiei</name>
    <dbReference type="NCBI Taxonomy" id="2736302"/>
    <lineage>
        <taxon>Bacteria</taxon>
        <taxon>Bacillati</taxon>
        <taxon>Actinomycetota</taxon>
        <taxon>Actinomycetes</taxon>
        <taxon>Kitasatosporales</taxon>
        <taxon>Streptomycetaceae</taxon>
        <taxon>Streptomyces</taxon>
    </lineage>
</organism>
<gene>
    <name evidence="2" type="ORF">WB403_12385</name>
</gene>
<dbReference type="Gene3D" id="1.10.260.40">
    <property type="entry name" value="lambda repressor-like DNA-binding domains"/>
    <property type="match status" value="1"/>
</dbReference>
<name>A0ABU8G9U8_9ACTN</name>